<dbReference type="GO" id="GO:0016226">
    <property type="term" value="P:iron-sulfur cluster assembly"/>
    <property type="evidence" value="ECO:0007669"/>
    <property type="project" value="InterPro"/>
</dbReference>
<dbReference type="InterPro" id="IPR000825">
    <property type="entry name" value="SUF_FeS_clus_asmbl_SufBD_core"/>
</dbReference>
<protein>
    <submittedName>
        <fullName evidence="4">Fe-S cluster assembly protein SufD</fullName>
    </submittedName>
</protein>
<evidence type="ECO:0000256" key="1">
    <source>
        <dbReference type="ARBA" id="ARBA00043967"/>
    </source>
</evidence>
<dbReference type="InterPro" id="IPR037284">
    <property type="entry name" value="SUF_FeS_clus_asmbl_SufBD_sf"/>
</dbReference>
<dbReference type="SUPFAM" id="SSF101960">
    <property type="entry name" value="Stabilizer of iron transporter SufD"/>
    <property type="match status" value="1"/>
</dbReference>
<feature type="domain" description="SUF system FeS cluster assembly SufBD N-terminal" evidence="3">
    <location>
        <begin position="9"/>
        <end position="174"/>
    </location>
</feature>
<evidence type="ECO:0000259" key="2">
    <source>
        <dbReference type="Pfam" id="PF01458"/>
    </source>
</evidence>
<evidence type="ECO:0000259" key="3">
    <source>
        <dbReference type="Pfam" id="PF19295"/>
    </source>
</evidence>
<dbReference type="Pfam" id="PF01458">
    <property type="entry name" value="SUFBD_core"/>
    <property type="match status" value="1"/>
</dbReference>
<dbReference type="PANTHER" id="PTHR43575:SF1">
    <property type="entry name" value="PROTEIN ABCI7, CHLOROPLASTIC"/>
    <property type="match status" value="1"/>
</dbReference>
<organism evidence="4">
    <name type="scientific">Ignavibacterium album</name>
    <dbReference type="NCBI Taxonomy" id="591197"/>
    <lineage>
        <taxon>Bacteria</taxon>
        <taxon>Pseudomonadati</taxon>
        <taxon>Ignavibacteriota</taxon>
        <taxon>Ignavibacteria</taxon>
        <taxon>Ignavibacteriales</taxon>
        <taxon>Ignavibacteriaceae</taxon>
        <taxon>Ignavibacterium</taxon>
    </lineage>
</organism>
<dbReference type="InterPro" id="IPR055346">
    <property type="entry name" value="Fe-S_cluster_assembly_SufBD"/>
</dbReference>
<evidence type="ECO:0000313" key="4">
    <source>
        <dbReference type="EMBL" id="HGT49016.1"/>
    </source>
</evidence>
<dbReference type="InterPro" id="IPR045595">
    <property type="entry name" value="SufBD_N"/>
</dbReference>
<dbReference type="InterPro" id="IPR011542">
    <property type="entry name" value="SUF_FeS_clus_asmbl_SufD"/>
</dbReference>
<dbReference type="AlphaFoldDB" id="A0A832G840"/>
<dbReference type="PANTHER" id="PTHR43575">
    <property type="entry name" value="PROTEIN ABCI7, CHLOROPLASTIC"/>
    <property type="match status" value="1"/>
</dbReference>
<name>A0A832G840_9BACT</name>
<accession>A0A832G840</accession>
<reference evidence="4" key="1">
    <citation type="journal article" date="2020" name="mSystems">
        <title>Genome- and Community-Level Interaction Insights into Carbon Utilization and Element Cycling Functions of Hydrothermarchaeota in Hydrothermal Sediment.</title>
        <authorList>
            <person name="Zhou Z."/>
            <person name="Liu Y."/>
            <person name="Xu W."/>
            <person name="Pan J."/>
            <person name="Luo Z.H."/>
            <person name="Li M."/>
        </authorList>
    </citation>
    <scope>NUCLEOTIDE SEQUENCE [LARGE SCALE GENOMIC DNA]</scope>
    <source>
        <strain evidence="4">SpSt-500</strain>
    </source>
</reference>
<comment type="similarity">
    <text evidence="1">Belongs to the iron-sulfur cluster assembly SufBD family.</text>
</comment>
<dbReference type="EMBL" id="DSVI01000024">
    <property type="protein sequence ID" value="HGT49016.1"/>
    <property type="molecule type" value="Genomic_DNA"/>
</dbReference>
<dbReference type="Pfam" id="PF19295">
    <property type="entry name" value="SufBD_N"/>
    <property type="match status" value="1"/>
</dbReference>
<gene>
    <name evidence="4" type="primary">sufD</name>
    <name evidence="4" type="ORF">ENS56_13350</name>
</gene>
<feature type="domain" description="SUF system FeS cluster assembly SufBD core" evidence="2">
    <location>
        <begin position="183"/>
        <end position="411"/>
    </location>
</feature>
<dbReference type="NCBIfam" id="TIGR01981">
    <property type="entry name" value="sufD"/>
    <property type="match status" value="1"/>
</dbReference>
<proteinExistence type="inferred from homology"/>
<sequence length="438" mass="49827">MMSNKDFKEWFISNYKTFEKSLNGEKTTSFHQIRKEALSKFSEMNLPTTKDEEWKYTNISPIIKHNFSVIPPKADLSTEEVNNFLFDKLEHHLLVFVNGEFRNDLSRLNDLPSSVEVGSLSDAIKKNHPALMKHFGKYAEDSHNLFTALNSAYTKDGAFVFVPKGKIIEDAIHIIFINKPTQDKFVTQPRNLFIAEDNSKVTVIEHYTSIGDGVYLNNTVTEMFVGENAIFDHIKLQEESKKSFHISRMEVDQERSSNFSSHLISTGAEFSRNECTTRFNGSGGESTLNGLFMIDDEQFFDAHTMIDHAKPHCNSYEHYKGILQDKARGVFNGKVMVRPDAQKTNAFQENNSILLSDDAVMNSKPQLEIFADDVKCSHGATVGKLDEEAKFYLKTRGIGEEAATAMLIHAFASDVIKSIRIEALRDYLEEIISKRFNQ</sequence>
<comment type="caution">
    <text evidence="4">The sequence shown here is derived from an EMBL/GenBank/DDBJ whole genome shotgun (WGS) entry which is preliminary data.</text>
</comment>